<dbReference type="EMBL" id="VCQV01000016">
    <property type="protein sequence ID" value="TWP35842.1"/>
    <property type="molecule type" value="Genomic_DNA"/>
</dbReference>
<dbReference type="InterPro" id="IPR008876">
    <property type="entry name" value="TraY"/>
</dbReference>
<comment type="subcellular location">
    <subcellularLocation>
        <location evidence="1">Cytoplasm</location>
    </subcellularLocation>
</comment>
<reference evidence="6 7" key="1">
    <citation type="submission" date="2019-05" db="EMBL/GenBank/DDBJ databases">
        <authorList>
            <person name="Lee S.D."/>
        </authorList>
    </citation>
    <scope>NUCLEOTIDE SEQUENCE [LARGE SCALE GENOMIC DNA]</scope>
    <source>
        <strain evidence="6 7">C5-26</strain>
    </source>
</reference>
<evidence type="ECO:0000313" key="7">
    <source>
        <dbReference type="Proteomes" id="UP000320244"/>
    </source>
</evidence>
<gene>
    <name evidence="6" type="ORF">FGL98_12645</name>
</gene>
<protein>
    <recommendedName>
        <fullName evidence="3">Relaxosome protein TraY</fullName>
    </recommendedName>
</protein>
<evidence type="ECO:0000256" key="5">
    <source>
        <dbReference type="ARBA" id="ARBA00023125"/>
    </source>
</evidence>
<sequence length="75" mass="8744">MVVAISIRLEPEDEARLAELARRTGRSKTFYVREAIHEHLDDLEERYWADAVVHEWEESGKPNRPAGQLWDELGV</sequence>
<dbReference type="GO" id="GO:0005737">
    <property type="term" value="C:cytoplasm"/>
    <property type="evidence" value="ECO:0007669"/>
    <property type="project" value="UniProtKB-SubCell"/>
</dbReference>
<dbReference type="GO" id="GO:0006355">
    <property type="term" value="P:regulation of DNA-templated transcription"/>
    <property type="evidence" value="ECO:0007669"/>
    <property type="project" value="InterPro"/>
</dbReference>
<comment type="similarity">
    <text evidence="2">Belongs to the TraY family.</text>
</comment>
<organism evidence="6 7">
    <name type="scientific">Leekyejoonella antrihumi</name>
    <dbReference type="NCBI Taxonomy" id="1660198"/>
    <lineage>
        <taxon>Bacteria</taxon>
        <taxon>Bacillati</taxon>
        <taxon>Actinomycetota</taxon>
        <taxon>Actinomycetes</taxon>
        <taxon>Micrococcales</taxon>
        <taxon>Dermacoccaceae</taxon>
        <taxon>Leekyejoonella</taxon>
    </lineage>
</organism>
<dbReference type="Proteomes" id="UP000320244">
    <property type="component" value="Unassembled WGS sequence"/>
</dbReference>
<keyword evidence="4" id="KW-0963">Cytoplasm</keyword>
<name>A0A563E0Z4_9MICO</name>
<evidence type="ECO:0000256" key="4">
    <source>
        <dbReference type="ARBA" id="ARBA00022490"/>
    </source>
</evidence>
<comment type="caution">
    <text evidence="6">The sequence shown here is derived from an EMBL/GenBank/DDBJ whole genome shotgun (WGS) entry which is preliminary data.</text>
</comment>
<dbReference type="SUPFAM" id="SSF47598">
    <property type="entry name" value="Ribbon-helix-helix"/>
    <property type="match status" value="1"/>
</dbReference>
<reference evidence="6 7" key="2">
    <citation type="submission" date="2019-08" db="EMBL/GenBank/DDBJ databases">
        <title>Jejuicoccus antrihumi gen. nov., sp. nov., a new member of the family Dermacoccaceae isolated from a cave.</title>
        <authorList>
            <person name="Schumann P."/>
            <person name="Kim I.S."/>
        </authorList>
    </citation>
    <scope>NUCLEOTIDE SEQUENCE [LARGE SCALE GENOMIC DNA]</scope>
    <source>
        <strain evidence="6 7">C5-26</strain>
    </source>
</reference>
<evidence type="ECO:0000313" key="6">
    <source>
        <dbReference type="EMBL" id="TWP35842.1"/>
    </source>
</evidence>
<dbReference type="Pfam" id="PF05509">
    <property type="entry name" value="TraY"/>
    <property type="match status" value="1"/>
</dbReference>
<dbReference type="InterPro" id="IPR010985">
    <property type="entry name" value="Ribbon_hlx_hlx"/>
</dbReference>
<dbReference type="OrthoDB" id="9812023at2"/>
<evidence type="ECO:0000256" key="1">
    <source>
        <dbReference type="ARBA" id="ARBA00004496"/>
    </source>
</evidence>
<evidence type="ECO:0000256" key="3">
    <source>
        <dbReference type="ARBA" id="ARBA00020541"/>
    </source>
</evidence>
<dbReference type="AlphaFoldDB" id="A0A563E0Z4"/>
<dbReference type="CDD" id="cd22233">
    <property type="entry name" value="RHH_CopAso-like"/>
    <property type="match status" value="1"/>
</dbReference>
<accession>A0A563E0Z4</accession>
<keyword evidence="5" id="KW-0238">DNA-binding</keyword>
<proteinExistence type="inferred from homology"/>
<keyword evidence="7" id="KW-1185">Reference proteome</keyword>
<evidence type="ECO:0000256" key="2">
    <source>
        <dbReference type="ARBA" id="ARBA00007183"/>
    </source>
</evidence>
<dbReference type="GO" id="GO:0003677">
    <property type="term" value="F:DNA binding"/>
    <property type="evidence" value="ECO:0007669"/>
    <property type="project" value="UniProtKB-KW"/>
</dbReference>